<evidence type="ECO:0000259" key="9">
    <source>
        <dbReference type="PROSITE" id="PS52004"/>
    </source>
</evidence>
<feature type="compositionally biased region" description="Low complexity" evidence="7">
    <location>
        <begin position="1411"/>
        <end position="1436"/>
    </location>
</feature>
<dbReference type="CDD" id="cd00833">
    <property type="entry name" value="PKS"/>
    <property type="match status" value="1"/>
</dbReference>
<dbReference type="InterPro" id="IPR016036">
    <property type="entry name" value="Malonyl_transacylase_ACP-bd"/>
</dbReference>
<dbReference type="SMART" id="SM00824">
    <property type="entry name" value="PKS_TE"/>
    <property type="match status" value="1"/>
</dbReference>
<gene>
    <name evidence="10" type="ORF">GCM10010124_16660</name>
</gene>
<feature type="domain" description="Carrier" evidence="8">
    <location>
        <begin position="1883"/>
        <end position="1958"/>
    </location>
</feature>
<dbReference type="SMART" id="SM00825">
    <property type="entry name" value="PKS_KS"/>
    <property type="match status" value="1"/>
</dbReference>
<dbReference type="InterPro" id="IPR057326">
    <property type="entry name" value="KR_dom"/>
</dbReference>
<name>A0A8J3FGH5_9ACTN</name>
<dbReference type="InterPro" id="IPR020802">
    <property type="entry name" value="TesA-like"/>
</dbReference>
<evidence type="ECO:0000256" key="5">
    <source>
        <dbReference type="ARBA" id="ARBA00022598"/>
    </source>
</evidence>
<dbReference type="FunFam" id="3.30.559.10:FF:000023">
    <property type="entry name" value="Non-ribosomal peptide synthetase"/>
    <property type="match status" value="1"/>
</dbReference>
<dbReference type="Pfam" id="PF08659">
    <property type="entry name" value="KR"/>
    <property type="match status" value="1"/>
</dbReference>
<dbReference type="GO" id="GO:0006633">
    <property type="term" value="P:fatty acid biosynthetic process"/>
    <property type="evidence" value="ECO:0007669"/>
    <property type="project" value="TreeGrafter"/>
</dbReference>
<dbReference type="InterPro" id="IPR016035">
    <property type="entry name" value="Acyl_Trfase/lysoPLipase"/>
</dbReference>
<feature type="region of interest" description="Disordered" evidence="7">
    <location>
        <begin position="2526"/>
        <end position="2545"/>
    </location>
</feature>
<dbReference type="SUPFAM" id="SSF47336">
    <property type="entry name" value="ACP-like"/>
    <property type="match status" value="3"/>
</dbReference>
<evidence type="ECO:0000256" key="7">
    <source>
        <dbReference type="SAM" id="MobiDB-lite"/>
    </source>
</evidence>
<dbReference type="Gene3D" id="3.30.559.30">
    <property type="entry name" value="Nonribosomal peptide synthetase, condensation domain"/>
    <property type="match status" value="2"/>
</dbReference>
<feature type="compositionally biased region" description="Low complexity" evidence="7">
    <location>
        <begin position="2526"/>
        <end position="2543"/>
    </location>
</feature>
<proteinExistence type="predicted"/>
<dbReference type="InterPro" id="IPR006162">
    <property type="entry name" value="Ppantetheine_attach_site"/>
</dbReference>
<dbReference type="PROSITE" id="PS52004">
    <property type="entry name" value="KS3_2"/>
    <property type="match status" value="1"/>
</dbReference>
<keyword evidence="3" id="KW-0596">Phosphopantetheine</keyword>
<dbReference type="Pfam" id="PF00550">
    <property type="entry name" value="PP-binding"/>
    <property type="match status" value="3"/>
</dbReference>
<evidence type="ECO:0000313" key="10">
    <source>
        <dbReference type="EMBL" id="GGK24790.1"/>
    </source>
</evidence>
<dbReference type="InterPro" id="IPR032821">
    <property type="entry name" value="PKS_assoc"/>
</dbReference>
<dbReference type="InterPro" id="IPR001242">
    <property type="entry name" value="Condensation_dom"/>
</dbReference>
<evidence type="ECO:0000256" key="4">
    <source>
        <dbReference type="ARBA" id="ARBA00022553"/>
    </source>
</evidence>
<dbReference type="RefSeq" id="WP_189113630.1">
    <property type="nucleotide sequence ID" value="NZ_BMQC01000004.1"/>
</dbReference>
<dbReference type="InterPro" id="IPR050091">
    <property type="entry name" value="PKS_NRPS_Biosynth_Enz"/>
</dbReference>
<dbReference type="InterPro" id="IPR014043">
    <property type="entry name" value="Acyl_transferase_dom"/>
</dbReference>
<sequence>MTAIAVVGLACRYPGAPDADAYWRLLRDGGEGLTRFTDAELADRGVPATLRRNPSYVPVGGLIAGQEEFDPDPFGISEAEAPLLDPQVRVFLECAWHALEHAGHAGGETAGSVGVYAGAALSGYLATNLAHRFDPLGGADPAGSLALHTGNVADYLPLHVAYRLGLTGPAVAVGATCSTSLVAVHLAVQALASGECDTALAGGVSLRVPQGRGYLAVPDGPFSADGHTRPYAAGAAGTVFTQGAGVVVLRRLADAVADGDHVHAVILGSAVGNDGAARAGFTAPSAAGQARVIAEALAVADTAPGQISYVEGHGTGTVLGDPIEVRALREVFGPAGAPWCGLGSVKGNIGHADSAAGVAGLIKAVLALREGLLPATLYAEDPNPALELRGSAFDLVTEARPWTGPDRRAGVSAFGIGGVDCHVVLAAAPAAAPARPDDRPQLLLVSAATPAAGQATAAALADRVGEPGRLADAAHTLAVGRVPLPHRIAVAAAPAAAGAALTAAAPTALTAPARVVCAFPGGGAQFAGAGRLLYAQEPVFAAAVDELADAFAARIGVDLRVDVQTAGDPAAVARARDPRTGLPLLFTVSVATWALLRHWGLRPDVVLGHSVGEYAAAVAAGALDLGDAADLVAERSVLMSGLPAGAMLAVPLPEAQVADLLGRHPALDIAAVNAVDACAVAGPVDAVRALRDELTGRGLDARLVGVDVAAHSRLVEPAMPALARAAAGLAPKPAETPLVTTITGRLADPADLADPQRWVRHLRAPVRFGAALDTAVGEGPALVVQVGPGALVASLAARRGRPAVPAALTTLGRADDEPAGRAELLGVLGRLWQHGVPIDHAATLGAPRRRVPLPGYAFDRRRFWVDPQPRVDGHRAPGEAVGEPSAAAPLQLPTWRQLPPLPPARLAGQRWLVVGPQPYAAQLDAALRAAGAEPVDRLDADTTGVLSLVGLDGGQAGDRIHRAVTAYGDLAQAGAGADAAETPLALVQVTVDAEPVDGTEQVDPAAAAVRGLPRVLGQELPRLRWRCLDLRTVDAAAVLAEAADLAAAPRRSCWEVAGRAGRRWLREWQAWEPDAVPELPAAPVVLVTGGLGSVGLAVAAAWSAAHDATVVLLGRTDLAAAAAPRQEAVARLRADGARVETLACDVTDAAALTAAVAGIVAAHGRLDIVLHAPVVVALAGLAERDGATTEAVLAPKVEGVLALRTALRRTGQRPAVLLASSAAGTIGGFGLGAYVAASRFLDAVAAAEPGWSAVDFDRWRFGTAAEAEAAAAITMRHALDAADALRALTAVAALACAGRAPDQVAASPAPLNARATALPARTASGPTAGGAALATDAQRLIAQVWSEALGRPVDSADDDFFALGGHSLLATRVLATLRDAHGVALRLRDLLACPTVAALAALLPPQPEGAPRPVAAAPPEAAAAAEAADPGARPAGTAPFPLTRVQHAYRVGRSEEYALGSVGCHFYLEHECADLDVARYERAWNAVIARHPMLRAVVTADGENLVLPTVPRYRVPVTDLRGHEPASAQAALAACRDRLSHRVADPTRWPLIVSEVVHLPGGASRLLLSVDVLVCDSASYLILDRELCALYRDPDAALPPLGVDFAGCVAALERRRGTEGYARARRYWTARELPPAPPLPVRDTGDGPPRFRRLAGELPPEAWQRLCQRAAAVGATPTAALLAAYATALARWSGSAHFSVTLTVFDRPAVHPDVDNVVGEFSSLLLHEVDHRRPASFADRVRHAQGLLFDDLDHREYGGLELLGERARRGQQGNVPVVFTGMLGIARAADGGEHDHEWLGPVVDGVSQTPQVWLDHQVFTRRGALVLQWDVNTAALDPADAAAAFAGYVDLLGTLAAPDREWDGPVAPPPPAPAPAPEPEPEPAGTATRDALRRIWAELLVRDDIADDATFVSLGGDSLLAVRLTALVRQRLGVELSLPEIRSESTLAELAALLDGRTDGTGPAAAGLRLRRRPDPEAPFPLLPLQQAYFVGQQGGWEFSYDSAHYYTDVALSGVDGDRAPGALADAVERMMAHQPMLRARVLPDGSQRILPLDDPAATAAPVGVVDLRDGDEAAVRTGLAAVRERMGATGPDPQQGPGFAVGLTLLPGGAGRLHVAFSLLTADGWSAQIFARELLAYLADPNAVHAPLLIDFGDYVTAVAGAADRPEWRADRQWWTDRLADLPAAPALPLAAEPGAVTVDGMGGREARLPAADWARLRAQCAAHGVTPSAALAAGYAVAVARLAGHRRFLMNSLQFSRHPLHPDVDRMIGAFSATALVPVALQPGWDFAAAARAMQEQITESLAHQLTTGVEVSRELARLRGSRRPVAPVVFQSTLGLNAALGGALDSAAGPLGRVDERDHTQRIRTPQVLLELRLYEIGEELVLSLASVDEVFAAGDLDRLFAGLVAQAGALAAPAAWSAALELPPADNPPAPPAESGGGAHEAGPPRPGLEEEIAALWHPLLGTLPTDRAADFFALGGDSLSALRMLRKLAAAREVAVPPARFLADPTIAGLAAAAAAPAAGAEGDTRAAPRPRTGAPAAHLPADPRILDDIVVPLREGTGVPLVLLHPSGGDVLCYAELARSLETDRPVLALTDPELAGHRAPEGIDALTELYGHALRRHAGAGPYLIGGWSMGGTVAHHLAGALRRDGAPVDLVVMVDANSPERIVALEGLDRPRTEAELHLRYLRSVEAFLELGLPDDLDADGLTRALTEAGLLHPNDGRRQRQAAFSRHLRDLADHHAAALDDSVPVVLLRADDPSPRNARIGMGVDDAYDEPDLGWGPYCPRLRVHRVPGHHYSVIHAPELAPLVSAALAELG</sequence>
<dbReference type="InterPro" id="IPR016039">
    <property type="entry name" value="Thiolase-like"/>
</dbReference>
<dbReference type="SMART" id="SM00823">
    <property type="entry name" value="PKS_PP"/>
    <property type="match status" value="3"/>
</dbReference>
<dbReference type="Pfam" id="PF00668">
    <property type="entry name" value="Condensation"/>
    <property type="match status" value="2"/>
</dbReference>
<dbReference type="InterPro" id="IPR001031">
    <property type="entry name" value="Thioesterase"/>
</dbReference>
<keyword evidence="4" id="KW-0597">Phosphoprotein</keyword>
<dbReference type="Pfam" id="PF00109">
    <property type="entry name" value="ketoacyl-synt"/>
    <property type="match status" value="1"/>
</dbReference>
<dbReference type="PROSITE" id="PS50075">
    <property type="entry name" value="CARRIER"/>
    <property type="match status" value="3"/>
</dbReference>
<dbReference type="Proteomes" id="UP000662200">
    <property type="component" value="Unassembled WGS sequence"/>
</dbReference>
<dbReference type="GO" id="GO:0004312">
    <property type="term" value="F:fatty acid synthase activity"/>
    <property type="evidence" value="ECO:0007669"/>
    <property type="project" value="TreeGrafter"/>
</dbReference>
<feature type="region of interest" description="Disordered" evidence="7">
    <location>
        <begin position="1860"/>
        <end position="1887"/>
    </location>
</feature>
<feature type="region of interest" description="Disordered" evidence="7">
    <location>
        <begin position="2426"/>
        <end position="2451"/>
    </location>
</feature>
<dbReference type="PANTHER" id="PTHR43775">
    <property type="entry name" value="FATTY ACID SYNTHASE"/>
    <property type="match status" value="1"/>
</dbReference>
<evidence type="ECO:0000256" key="3">
    <source>
        <dbReference type="ARBA" id="ARBA00022450"/>
    </source>
</evidence>
<dbReference type="Gene3D" id="3.30.70.3290">
    <property type="match status" value="1"/>
</dbReference>
<dbReference type="InterPro" id="IPR009081">
    <property type="entry name" value="PP-bd_ACP"/>
</dbReference>
<dbReference type="SUPFAM" id="SSF53901">
    <property type="entry name" value="Thiolase-like"/>
    <property type="match status" value="1"/>
</dbReference>
<dbReference type="SUPFAM" id="SSF52151">
    <property type="entry name" value="FabD/lysophospholipase-like"/>
    <property type="match status" value="1"/>
</dbReference>
<evidence type="ECO:0000256" key="1">
    <source>
        <dbReference type="ARBA" id="ARBA00001957"/>
    </source>
</evidence>
<dbReference type="InterPro" id="IPR001227">
    <property type="entry name" value="Ac_transferase_dom_sf"/>
</dbReference>
<dbReference type="GO" id="GO:0005737">
    <property type="term" value="C:cytoplasm"/>
    <property type="evidence" value="ECO:0007669"/>
    <property type="project" value="TreeGrafter"/>
</dbReference>
<reference evidence="10" key="2">
    <citation type="submission" date="2020-09" db="EMBL/GenBank/DDBJ databases">
        <authorList>
            <person name="Sun Q."/>
            <person name="Ohkuma M."/>
        </authorList>
    </citation>
    <scope>NUCLEOTIDE SEQUENCE</scope>
    <source>
        <strain evidence="10">JCM 3091</strain>
    </source>
</reference>
<evidence type="ECO:0000256" key="2">
    <source>
        <dbReference type="ARBA" id="ARBA00004924"/>
    </source>
</evidence>
<feature type="region of interest" description="Disordered" evidence="7">
    <location>
        <begin position="1409"/>
        <end position="1439"/>
    </location>
</feature>
<dbReference type="InterPro" id="IPR013968">
    <property type="entry name" value="PKS_KR"/>
</dbReference>
<keyword evidence="5" id="KW-0436">Ligase</keyword>
<evidence type="ECO:0000313" key="11">
    <source>
        <dbReference type="Proteomes" id="UP000662200"/>
    </source>
</evidence>
<feature type="compositionally biased region" description="Pro residues" evidence="7">
    <location>
        <begin position="1866"/>
        <end position="1878"/>
    </location>
</feature>
<dbReference type="Gene3D" id="3.30.559.10">
    <property type="entry name" value="Chloramphenicol acetyltransferase-like domain"/>
    <property type="match status" value="2"/>
</dbReference>
<dbReference type="Gene3D" id="3.40.366.10">
    <property type="entry name" value="Malonyl-Coenzyme A Acyl Carrier Protein, domain 2"/>
    <property type="match status" value="1"/>
</dbReference>
<dbReference type="SUPFAM" id="SSF52777">
    <property type="entry name" value="CoA-dependent acyltransferases"/>
    <property type="match status" value="4"/>
</dbReference>
<dbReference type="CDD" id="cd19535">
    <property type="entry name" value="Cyc_NRPS"/>
    <property type="match status" value="1"/>
</dbReference>
<feature type="domain" description="Ketosynthase family 3 (KS3)" evidence="9">
    <location>
        <begin position="1"/>
        <end position="427"/>
    </location>
</feature>
<dbReference type="Gene3D" id="1.10.1200.10">
    <property type="entry name" value="ACP-like"/>
    <property type="match status" value="2"/>
</dbReference>
<dbReference type="Pfam" id="PF00698">
    <property type="entry name" value="Acyl_transf_1"/>
    <property type="match status" value="1"/>
</dbReference>
<dbReference type="GO" id="GO:0005886">
    <property type="term" value="C:plasma membrane"/>
    <property type="evidence" value="ECO:0007669"/>
    <property type="project" value="TreeGrafter"/>
</dbReference>
<evidence type="ECO:0008006" key="12">
    <source>
        <dbReference type="Google" id="ProtNLM"/>
    </source>
</evidence>
<dbReference type="Gene3D" id="3.40.47.10">
    <property type="match status" value="1"/>
</dbReference>
<dbReference type="Pfam" id="PF16197">
    <property type="entry name" value="KAsynt_C_assoc"/>
    <property type="match status" value="1"/>
</dbReference>
<dbReference type="SMART" id="SM00827">
    <property type="entry name" value="PKS_AT"/>
    <property type="match status" value="1"/>
</dbReference>
<dbReference type="InterPro" id="IPR014030">
    <property type="entry name" value="Ketoacyl_synth_N"/>
</dbReference>
<feature type="domain" description="Carrier" evidence="8">
    <location>
        <begin position="1332"/>
        <end position="1407"/>
    </location>
</feature>
<dbReference type="SUPFAM" id="SSF55048">
    <property type="entry name" value="Probable ACP-binding domain of malonyl-CoA ACP transacylase"/>
    <property type="match status" value="1"/>
</dbReference>
<dbReference type="PROSITE" id="PS00012">
    <property type="entry name" value="PHOSPHOPANTETHEINE"/>
    <property type="match status" value="3"/>
</dbReference>
<evidence type="ECO:0000259" key="8">
    <source>
        <dbReference type="PROSITE" id="PS50075"/>
    </source>
</evidence>
<dbReference type="InterPro" id="IPR023213">
    <property type="entry name" value="CAT-like_dom_sf"/>
</dbReference>
<dbReference type="InterPro" id="IPR014031">
    <property type="entry name" value="Ketoacyl_synth_C"/>
</dbReference>
<organism evidence="10 11">
    <name type="scientific">Pilimelia terevasa</name>
    <dbReference type="NCBI Taxonomy" id="53372"/>
    <lineage>
        <taxon>Bacteria</taxon>
        <taxon>Bacillati</taxon>
        <taxon>Actinomycetota</taxon>
        <taxon>Actinomycetes</taxon>
        <taxon>Micromonosporales</taxon>
        <taxon>Micromonosporaceae</taxon>
        <taxon>Pilimelia</taxon>
    </lineage>
</organism>
<comment type="pathway">
    <text evidence="2">Siderophore biosynthesis.</text>
</comment>
<feature type="domain" description="Carrier" evidence="8">
    <location>
        <begin position="2448"/>
        <end position="2523"/>
    </location>
</feature>
<dbReference type="SUPFAM" id="SSF51735">
    <property type="entry name" value="NAD(P)-binding Rossmann-fold domains"/>
    <property type="match status" value="2"/>
</dbReference>
<dbReference type="InterPro" id="IPR020841">
    <property type="entry name" value="PKS_Beta-ketoAc_synthase_dom"/>
</dbReference>
<dbReference type="Gene3D" id="3.40.50.1820">
    <property type="entry name" value="alpha/beta hydrolase"/>
    <property type="match status" value="2"/>
</dbReference>
<dbReference type="InterPro" id="IPR036736">
    <property type="entry name" value="ACP-like_sf"/>
</dbReference>
<dbReference type="Pfam" id="PF02801">
    <property type="entry name" value="Ketoacyl-synt_C"/>
    <property type="match status" value="1"/>
</dbReference>
<protein>
    <recommendedName>
        <fullName evidence="12">Acyl transferase domain-containing protein</fullName>
    </recommendedName>
</protein>
<dbReference type="InterPro" id="IPR029058">
    <property type="entry name" value="AB_hydrolase_fold"/>
</dbReference>
<dbReference type="EMBL" id="BMQC01000004">
    <property type="protein sequence ID" value="GGK24790.1"/>
    <property type="molecule type" value="Genomic_DNA"/>
</dbReference>
<keyword evidence="6" id="KW-0808">Transferase</keyword>
<dbReference type="InterPro" id="IPR036291">
    <property type="entry name" value="NAD(P)-bd_dom_sf"/>
</dbReference>
<dbReference type="InterPro" id="IPR057737">
    <property type="entry name" value="Condensation_MtbB-like"/>
</dbReference>
<evidence type="ECO:0000256" key="6">
    <source>
        <dbReference type="ARBA" id="ARBA00022679"/>
    </source>
</evidence>
<dbReference type="GO" id="GO:0071770">
    <property type="term" value="P:DIM/DIP cell wall layer assembly"/>
    <property type="evidence" value="ECO:0007669"/>
    <property type="project" value="TreeGrafter"/>
</dbReference>
<dbReference type="Pfam" id="PF00975">
    <property type="entry name" value="Thioesterase"/>
    <property type="match status" value="1"/>
</dbReference>
<comment type="cofactor">
    <cofactor evidence="1">
        <name>pantetheine 4'-phosphate</name>
        <dbReference type="ChEBI" id="CHEBI:47942"/>
    </cofactor>
</comment>
<accession>A0A8J3FGH5</accession>
<dbReference type="Gene3D" id="3.40.50.720">
    <property type="entry name" value="NAD(P)-binding Rossmann-like Domain"/>
    <property type="match status" value="1"/>
</dbReference>
<dbReference type="SMART" id="SM00822">
    <property type="entry name" value="PKS_KR"/>
    <property type="match status" value="1"/>
</dbReference>
<dbReference type="GO" id="GO:0031177">
    <property type="term" value="F:phosphopantetheine binding"/>
    <property type="evidence" value="ECO:0007669"/>
    <property type="project" value="InterPro"/>
</dbReference>
<dbReference type="InterPro" id="IPR020806">
    <property type="entry name" value="PKS_PP-bd"/>
</dbReference>
<dbReference type="SUPFAM" id="SSF53474">
    <property type="entry name" value="alpha/beta-Hydrolases"/>
    <property type="match status" value="1"/>
</dbReference>
<reference evidence="10" key="1">
    <citation type="journal article" date="2014" name="Int. J. Syst. Evol. Microbiol.">
        <title>Complete genome sequence of Corynebacterium casei LMG S-19264T (=DSM 44701T), isolated from a smear-ripened cheese.</title>
        <authorList>
            <consortium name="US DOE Joint Genome Institute (JGI-PGF)"/>
            <person name="Walter F."/>
            <person name="Albersmeier A."/>
            <person name="Kalinowski J."/>
            <person name="Ruckert C."/>
        </authorList>
    </citation>
    <scope>NUCLEOTIDE SEQUENCE</scope>
    <source>
        <strain evidence="10">JCM 3091</strain>
    </source>
</reference>
<keyword evidence="11" id="KW-1185">Reference proteome</keyword>
<dbReference type="PANTHER" id="PTHR43775:SF37">
    <property type="entry name" value="SI:DKEY-61P9.11"/>
    <property type="match status" value="1"/>
</dbReference>
<comment type="caution">
    <text evidence="10">The sequence shown here is derived from an EMBL/GenBank/DDBJ whole genome shotgun (WGS) entry which is preliminary data.</text>
</comment>